<dbReference type="Gene3D" id="3.40.50.720">
    <property type="entry name" value="NAD(P)-binding Rossmann-like Domain"/>
    <property type="match status" value="1"/>
</dbReference>
<gene>
    <name evidence="3" type="ORF">AWM75_07950</name>
</gene>
<reference evidence="3 4" key="1">
    <citation type="journal article" date="2016" name="Genome Announc.">
        <title>Complete Genome Sequences of Aerococcus christensenii CCUG 28831T, Aerococcus sanguinicola CCUG 43001T, Aerococcus urinae CCUG 36881T, Aerococcus urinaeequi CCUG 28094T, Aerococcus urinaehominis CCUG 42038 BT, and Aerococcus viridans CCUG 4311T.</title>
        <authorList>
            <person name="Carkaci D."/>
            <person name="Dargis R."/>
            <person name="Nielsen X.C."/>
            <person name="Skovgaard O."/>
            <person name="Fuursted K."/>
            <person name="Christensen J.J."/>
        </authorList>
    </citation>
    <scope>NUCLEOTIDE SEQUENCE [LARGE SCALE GENOMIC DNA]</scope>
    <source>
        <strain evidence="3 4">CCUG42038B</strain>
    </source>
</reference>
<dbReference type="AlphaFoldDB" id="A0A0X8FMA8"/>
<sequence>MSQDLNNIERDAWKNPDYSVMAKFSLAGKKGFVTGAAGGIGRNVAAAWAEAGADVVLVDMASQEDRLKDLVALMADKYGRQIDYALCDITDADQVTALRQDLVDKLGTIDLAFINAGINVLGDNLDIALAEWQKTVDVNLTGSFLTAQLAHQVMRDHDHGGSIILVSSISGDNVNLMAGGPTENFAYSATKGGINQMGRHLAASLAPHDIRVNMISPGYTWTDIFDGRINQAGADMMLENVPMKRFGLTEEIQGAAVFLASDAAAYITGVNLHIDGGYSVH</sequence>
<dbReference type="KEGG" id="auh:AWM75_07950"/>
<dbReference type="OrthoDB" id="9803333at2"/>
<dbReference type="GO" id="GO:0008206">
    <property type="term" value="P:bile acid metabolic process"/>
    <property type="evidence" value="ECO:0007669"/>
    <property type="project" value="UniProtKB-ARBA"/>
</dbReference>
<keyword evidence="2" id="KW-0560">Oxidoreductase</keyword>
<name>A0A0X8FMA8_9LACT</name>
<dbReference type="InterPro" id="IPR020904">
    <property type="entry name" value="Sc_DH/Rdtase_CS"/>
</dbReference>
<dbReference type="InterPro" id="IPR002347">
    <property type="entry name" value="SDR_fam"/>
</dbReference>
<dbReference type="STRING" id="128944.AWM75_07950"/>
<comment type="similarity">
    <text evidence="1">Belongs to the short-chain dehydrogenases/reductases (SDR) family.</text>
</comment>
<dbReference type="RefSeq" id="WP_067980589.1">
    <property type="nucleotide sequence ID" value="NZ_CP014163.1"/>
</dbReference>
<organism evidence="3 4">
    <name type="scientific">Aerococcus urinaehominis</name>
    <dbReference type="NCBI Taxonomy" id="128944"/>
    <lineage>
        <taxon>Bacteria</taxon>
        <taxon>Bacillati</taxon>
        <taxon>Bacillota</taxon>
        <taxon>Bacilli</taxon>
        <taxon>Lactobacillales</taxon>
        <taxon>Aerococcaceae</taxon>
        <taxon>Aerococcus</taxon>
    </lineage>
</organism>
<accession>A0A0X8FMA8</accession>
<dbReference type="GO" id="GO:0016616">
    <property type="term" value="F:oxidoreductase activity, acting on the CH-OH group of donors, NAD or NADP as acceptor"/>
    <property type="evidence" value="ECO:0007669"/>
    <property type="project" value="TreeGrafter"/>
</dbReference>
<keyword evidence="4" id="KW-1185">Reference proteome</keyword>
<dbReference type="Proteomes" id="UP000062260">
    <property type="component" value="Chromosome"/>
</dbReference>
<evidence type="ECO:0000256" key="2">
    <source>
        <dbReference type="ARBA" id="ARBA00023002"/>
    </source>
</evidence>
<reference evidence="4" key="2">
    <citation type="submission" date="2016-01" db="EMBL/GenBank/DDBJ databases">
        <title>Six Aerococcus type strain genome sequencing and assembly using PacBio and Illumina Hiseq.</title>
        <authorList>
            <person name="Carkaci D."/>
            <person name="Dargis R."/>
            <person name="Nielsen X.C."/>
            <person name="Skovgaard O."/>
            <person name="Fuursted K."/>
            <person name="Christensen J.J."/>
        </authorList>
    </citation>
    <scope>NUCLEOTIDE SEQUENCE [LARGE SCALE GENOMIC DNA]</scope>
    <source>
        <strain evidence="4">CCUG42038B</strain>
    </source>
</reference>
<protein>
    <submittedName>
        <fullName evidence="3">Uncharacterized protein</fullName>
    </submittedName>
</protein>
<dbReference type="Pfam" id="PF13561">
    <property type="entry name" value="adh_short_C2"/>
    <property type="match status" value="1"/>
</dbReference>
<dbReference type="PRINTS" id="PR00080">
    <property type="entry name" value="SDRFAMILY"/>
</dbReference>
<evidence type="ECO:0000313" key="4">
    <source>
        <dbReference type="Proteomes" id="UP000062260"/>
    </source>
</evidence>
<dbReference type="InterPro" id="IPR036291">
    <property type="entry name" value="NAD(P)-bd_dom_sf"/>
</dbReference>
<dbReference type="FunFam" id="3.40.50.720:FF:000084">
    <property type="entry name" value="Short-chain dehydrogenase reductase"/>
    <property type="match status" value="1"/>
</dbReference>
<dbReference type="PROSITE" id="PS00061">
    <property type="entry name" value="ADH_SHORT"/>
    <property type="match status" value="1"/>
</dbReference>
<dbReference type="PRINTS" id="PR00081">
    <property type="entry name" value="GDHRDH"/>
</dbReference>
<dbReference type="PANTHER" id="PTHR42760">
    <property type="entry name" value="SHORT-CHAIN DEHYDROGENASES/REDUCTASES FAMILY MEMBER"/>
    <property type="match status" value="1"/>
</dbReference>
<dbReference type="PANTHER" id="PTHR42760:SF115">
    <property type="entry name" value="3-OXOACYL-[ACYL-CARRIER-PROTEIN] REDUCTASE FABG"/>
    <property type="match status" value="1"/>
</dbReference>
<evidence type="ECO:0000256" key="1">
    <source>
        <dbReference type="ARBA" id="ARBA00006484"/>
    </source>
</evidence>
<proteinExistence type="inferred from homology"/>
<dbReference type="EMBL" id="CP014163">
    <property type="protein sequence ID" value="AMB99905.1"/>
    <property type="molecule type" value="Genomic_DNA"/>
</dbReference>
<evidence type="ECO:0000313" key="3">
    <source>
        <dbReference type="EMBL" id="AMB99905.1"/>
    </source>
</evidence>
<dbReference type="SUPFAM" id="SSF51735">
    <property type="entry name" value="NAD(P)-binding Rossmann-fold domains"/>
    <property type="match status" value="1"/>
</dbReference>